<feature type="transmembrane region" description="Helical" evidence="1">
    <location>
        <begin position="6"/>
        <end position="22"/>
    </location>
</feature>
<evidence type="ECO:0000313" key="3">
    <source>
        <dbReference type="Proteomes" id="UP000722336"/>
    </source>
</evidence>
<dbReference type="Proteomes" id="UP000722336">
    <property type="component" value="Unassembled WGS sequence"/>
</dbReference>
<organism evidence="2 3">
    <name type="scientific">Pacificimonas pallii</name>
    <dbReference type="NCBI Taxonomy" id="2827236"/>
    <lineage>
        <taxon>Bacteria</taxon>
        <taxon>Pseudomonadati</taxon>
        <taxon>Pseudomonadota</taxon>
        <taxon>Alphaproteobacteria</taxon>
        <taxon>Sphingomonadales</taxon>
        <taxon>Sphingosinicellaceae</taxon>
        <taxon>Pacificimonas</taxon>
    </lineage>
</organism>
<feature type="transmembrane region" description="Helical" evidence="1">
    <location>
        <begin position="224"/>
        <end position="241"/>
    </location>
</feature>
<evidence type="ECO:0000313" key="2">
    <source>
        <dbReference type="EMBL" id="MBV7256642.1"/>
    </source>
</evidence>
<proteinExistence type="predicted"/>
<name>A0ABS6SDZ7_9SPHN</name>
<sequence>MTFPVLGPALVALLVAVHLFSGKLKFLERLPRSRWLSAAGGSSVAYVFVHLLPELAHAQSLLGKQAEGTDFAAIETHIYLIALVGLVLFYGLQQVMSSSAARRDMVTTPRLFWLHLSTFAVYSIIIGYLLIQGEDRTPAALATYGIAMALHMIVVDVGLRLAHGQLYHDKGRWVLAAMPILGAGLALTTDISELAILSMVAFLGGGVILNVLKEELPEDRQSSFAAFLAGTAGYTVLLLLAT</sequence>
<evidence type="ECO:0008006" key="4">
    <source>
        <dbReference type="Google" id="ProtNLM"/>
    </source>
</evidence>
<dbReference type="RefSeq" id="WP_218445320.1">
    <property type="nucleotide sequence ID" value="NZ_JAGSPA010000002.1"/>
</dbReference>
<keyword evidence="1" id="KW-1133">Transmembrane helix</keyword>
<keyword evidence="3" id="KW-1185">Reference proteome</keyword>
<dbReference type="EMBL" id="JAGSPA010000002">
    <property type="protein sequence ID" value="MBV7256642.1"/>
    <property type="molecule type" value="Genomic_DNA"/>
</dbReference>
<accession>A0ABS6SDZ7</accession>
<gene>
    <name evidence="2" type="ORF">KCG44_07570</name>
</gene>
<feature type="transmembrane region" description="Helical" evidence="1">
    <location>
        <begin position="72"/>
        <end position="92"/>
    </location>
</feature>
<protein>
    <recommendedName>
        <fullName evidence="4">ZIP Zinc transporter</fullName>
    </recommendedName>
</protein>
<comment type="caution">
    <text evidence="2">The sequence shown here is derived from an EMBL/GenBank/DDBJ whole genome shotgun (WGS) entry which is preliminary data.</text>
</comment>
<feature type="transmembrane region" description="Helical" evidence="1">
    <location>
        <begin position="137"/>
        <end position="159"/>
    </location>
</feature>
<feature type="transmembrane region" description="Helical" evidence="1">
    <location>
        <begin position="171"/>
        <end position="188"/>
    </location>
</feature>
<feature type="transmembrane region" description="Helical" evidence="1">
    <location>
        <begin position="194"/>
        <end position="212"/>
    </location>
</feature>
<keyword evidence="1" id="KW-0812">Transmembrane</keyword>
<feature type="transmembrane region" description="Helical" evidence="1">
    <location>
        <begin position="112"/>
        <end position="131"/>
    </location>
</feature>
<reference evidence="2 3" key="1">
    <citation type="submission" date="2021-04" db="EMBL/GenBank/DDBJ databases">
        <authorList>
            <person name="Pira H."/>
            <person name="Risdian C."/>
            <person name="Wink J."/>
        </authorList>
    </citation>
    <scope>NUCLEOTIDE SEQUENCE [LARGE SCALE GENOMIC DNA]</scope>
    <source>
        <strain evidence="2 3">WHA3</strain>
    </source>
</reference>
<keyword evidence="1" id="KW-0472">Membrane</keyword>
<feature type="transmembrane region" description="Helical" evidence="1">
    <location>
        <begin position="34"/>
        <end position="52"/>
    </location>
</feature>
<evidence type="ECO:0000256" key="1">
    <source>
        <dbReference type="SAM" id="Phobius"/>
    </source>
</evidence>